<dbReference type="CDD" id="cd00383">
    <property type="entry name" value="trans_reg_C"/>
    <property type="match status" value="1"/>
</dbReference>
<dbReference type="InterPro" id="IPR001789">
    <property type="entry name" value="Sig_transdc_resp-reg_receiver"/>
</dbReference>
<dbReference type="FunFam" id="3.40.50.2300:FF:000001">
    <property type="entry name" value="DNA-binding response regulator PhoB"/>
    <property type="match status" value="1"/>
</dbReference>
<dbReference type="PATRIC" id="fig|914150.5.peg.2042"/>
<name>A0A0F6TSC4_9GAMM</name>
<sequence length="232" mass="26260">MAKLLLADDDIELCQLLHEYLSQEGFEITLAHDGASAAKLILNDSFDLMVLDVMLPNLNGFDVLKEVRKESQVPILMLTARGDEIDRIVGLELGADDYIGKPCNPRELTARIRSILRRTEADYSRKKKKLRSIHLDDLYINPGSREALVNNQAMKLTATEFDILYLLANQAGELVKRDVLSEKCLGRSLEAYDRSIDMHISNLRRKLGTDIKGEERIKTVRGVGYQYVSHDT</sequence>
<dbReference type="SMART" id="SM00862">
    <property type="entry name" value="Trans_reg_C"/>
    <property type="match status" value="1"/>
</dbReference>
<dbReference type="Proteomes" id="UP000034071">
    <property type="component" value="Chromosome"/>
</dbReference>
<proteinExistence type="predicted"/>
<feature type="DNA-binding region" description="OmpR/PhoB-type" evidence="9">
    <location>
        <begin position="130"/>
        <end position="229"/>
    </location>
</feature>
<evidence type="ECO:0000256" key="4">
    <source>
        <dbReference type="ARBA" id="ARBA00023012"/>
    </source>
</evidence>
<dbReference type="SMART" id="SM00448">
    <property type="entry name" value="REC"/>
    <property type="match status" value="1"/>
</dbReference>
<dbReference type="InterPro" id="IPR039420">
    <property type="entry name" value="WalR-like"/>
</dbReference>
<dbReference type="KEGG" id="kge:TQ33_2013"/>
<keyword evidence="3 8" id="KW-0597">Phosphoprotein</keyword>
<dbReference type="Pfam" id="PF00072">
    <property type="entry name" value="Response_reg"/>
    <property type="match status" value="1"/>
</dbReference>
<evidence type="ECO:0000256" key="8">
    <source>
        <dbReference type="PROSITE-ProRule" id="PRU00169"/>
    </source>
</evidence>
<dbReference type="RefSeq" id="WP_046561950.1">
    <property type="nucleotide sequence ID" value="NZ_CP010975.1"/>
</dbReference>
<dbReference type="GO" id="GO:0005829">
    <property type="term" value="C:cytosol"/>
    <property type="evidence" value="ECO:0007669"/>
    <property type="project" value="TreeGrafter"/>
</dbReference>
<dbReference type="PANTHER" id="PTHR48111">
    <property type="entry name" value="REGULATOR OF RPOS"/>
    <property type="match status" value="1"/>
</dbReference>
<keyword evidence="6 9" id="KW-0238">DNA-binding</keyword>
<protein>
    <submittedName>
        <fullName evidence="12">Transcriptional regulator</fullName>
    </submittedName>
</protein>
<evidence type="ECO:0000313" key="13">
    <source>
        <dbReference type="Proteomes" id="UP000034071"/>
    </source>
</evidence>
<accession>A0A0F6TSC4</accession>
<evidence type="ECO:0000313" key="12">
    <source>
        <dbReference type="EMBL" id="AKE52944.1"/>
    </source>
</evidence>
<dbReference type="Pfam" id="PF00486">
    <property type="entry name" value="Trans_reg_C"/>
    <property type="match status" value="1"/>
</dbReference>
<dbReference type="STRING" id="914150.TQ33_2013"/>
<dbReference type="Gene3D" id="1.10.10.10">
    <property type="entry name" value="Winged helix-like DNA-binding domain superfamily/Winged helix DNA-binding domain"/>
    <property type="match status" value="1"/>
</dbReference>
<dbReference type="GO" id="GO:0032993">
    <property type="term" value="C:protein-DNA complex"/>
    <property type="evidence" value="ECO:0007669"/>
    <property type="project" value="TreeGrafter"/>
</dbReference>
<keyword evidence="5" id="KW-0805">Transcription regulation</keyword>
<evidence type="ECO:0000259" key="11">
    <source>
        <dbReference type="PROSITE" id="PS51755"/>
    </source>
</evidence>
<dbReference type="PANTHER" id="PTHR48111:SF39">
    <property type="entry name" value="TRANSCRIPTIONAL REGULATORY PROTEIN CPXR"/>
    <property type="match status" value="1"/>
</dbReference>
<dbReference type="InterPro" id="IPR058124">
    <property type="entry name" value="CpxR-like_REC"/>
</dbReference>
<evidence type="ECO:0000256" key="5">
    <source>
        <dbReference type="ARBA" id="ARBA00023015"/>
    </source>
</evidence>
<evidence type="ECO:0000256" key="2">
    <source>
        <dbReference type="ARBA" id="ARBA00022490"/>
    </source>
</evidence>
<dbReference type="HOGENOM" id="CLU_000445_30_4_6"/>
<keyword evidence="7" id="KW-0804">Transcription</keyword>
<evidence type="ECO:0000256" key="7">
    <source>
        <dbReference type="ARBA" id="ARBA00023163"/>
    </source>
</evidence>
<organism evidence="12 13">
    <name type="scientific">Kangiella geojedonensis</name>
    <dbReference type="NCBI Taxonomy" id="914150"/>
    <lineage>
        <taxon>Bacteria</taxon>
        <taxon>Pseudomonadati</taxon>
        <taxon>Pseudomonadota</taxon>
        <taxon>Gammaproteobacteria</taxon>
        <taxon>Kangiellales</taxon>
        <taxon>Kangiellaceae</taxon>
        <taxon>Kangiella</taxon>
    </lineage>
</organism>
<keyword evidence="4" id="KW-0902">Two-component regulatory system</keyword>
<dbReference type="OrthoDB" id="9802426at2"/>
<dbReference type="SUPFAM" id="SSF46894">
    <property type="entry name" value="C-terminal effector domain of the bipartite response regulators"/>
    <property type="match status" value="1"/>
</dbReference>
<evidence type="ECO:0000256" key="1">
    <source>
        <dbReference type="ARBA" id="ARBA00004496"/>
    </source>
</evidence>
<dbReference type="InterPro" id="IPR016032">
    <property type="entry name" value="Sig_transdc_resp-reg_C-effctor"/>
</dbReference>
<evidence type="ECO:0000256" key="9">
    <source>
        <dbReference type="PROSITE-ProRule" id="PRU01091"/>
    </source>
</evidence>
<gene>
    <name evidence="12" type="ORF">TQ33_2013</name>
</gene>
<dbReference type="GO" id="GO:0000976">
    <property type="term" value="F:transcription cis-regulatory region binding"/>
    <property type="evidence" value="ECO:0007669"/>
    <property type="project" value="TreeGrafter"/>
</dbReference>
<dbReference type="SUPFAM" id="SSF52172">
    <property type="entry name" value="CheY-like"/>
    <property type="match status" value="1"/>
</dbReference>
<evidence type="ECO:0000256" key="3">
    <source>
        <dbReference type="ARBA" id="ARBA00022553"/>
    </source>
</evidence>
<keyword evidence="13" id="KW-1185">Reference proteome</keyword>
<dbReference type="GO" id="GO:0000156">
    <property type="term" value="F:phosphorelay response regulator activity"/>
    <property type="evidence" value="ECO:0007669"/>
    <property type="project" value="TreeGrafter"/>
</dbReference>
<dbReference type="InterPro" id="IPR011006">
    <property type="entry name" value="CheY-like_superfamily"/>
</dbReference>
<reference evidence="12 13" key="1">
    <citation type="submission" date="2015-02" db="EMBL/GenBank/DDBJ databases">
        <title>Complete genome sequence of Kangiella geojedonensis strain YCS-5T.</title>
        <authorList>
            <person name="Kim K.M."/>
        </authorList>
    </citation>
    <scope>NUCLEOTIDE SEQUENCE [LARGE SCALE GENOMIC DNA]</scope>
    <source>
        <strain evidence="12 13">YCS-5</strain>
    </source>
</reference>
<feature type="modified residue" description="4-aspartylphosphate" evidence="8">
    <location>
        <position position="52"/>
    </location>
</feature>
<evidence type="ECO:0000256" key="6">
    <source>
        <dbReference type="ARBA" id="ARBA00023125"/>
    </source>
</evidence>
<dbReference type="Gene3D" id="3.40.50.2300">
    <property type="match status" value="1"/>
</dbReference>
<feature type="domain" description="OmpR/PhoB-type" evidence="11">
    <location>
        <begin position="130"/>
        <end position="229"/>
    </location>
</feature>
<dbReference type="PROSITE" id="PS50110">
    <property type="entry name" value="RESPONSE_REGULATORY"/>
    <property type="match status" value="1"/>
</dbReference>
<dbReference type="PROSITE" id="PS51755">
    <property type="entry name" value="OMPR_PHOB"/>
    <property type="match status" value="1"/>
</dbReference>
<dbReference type="CDD" id="cd17623">
    <property type="entry name" value="REC_OmpR_CpxR"/>
    <property type="match status" value="1"/>
</dbReference>
<dbReference type="InterPro" id="IPR036388">
    <property type="entry name" value="WH-like_DNA-bd_sf"/>
</dbReference>
<keyword evidence="2" id="KW-0963">Cytoplasm</keyword>
<comment type="subcellular location">
    <subcellularLocation>
        <location evidence="1">Cytoplasm</location>
    </subcellularLocation>
</comment>
<evidence type="ECO:0000259" key="10">
    <source>
        <dbReference type="PROSITE" id="PS50110"/>
    </source>
</evidence>
<dbReference type="EMBL" id="CP010975">
    <property type="protein sequence ID" value="AKE52944.1"/>
    <property type="molecule type" value="Genomic_DNA"/>
</dbReference>
<feature type="domain" description="Response regulatory" evidence="10">
    <location>
        <begin position="3"/>
        <end position="116"/>
    </location>
</feature>
<dbReference type="InterPro" id="IPR001867">
    <property type="entry name" value="OmpR/PhoB-type_DNA-bd"/>
</dbReference>
<dbReference type="GO" id="GO:0006355">
    <property type="term" value="P:regulation of DNA-templated transcription"/>
    <property type="evidence" value="ECO:0007669"/>
    <property type="project" value="InterPro"/>
</dbReference>
<dbReference type="Gene3D" id="6.10.250.690">
    <property type="match status" value="1"/>
</dbReference>
<dbReference type="AlphaFoldDB" id="A0A0F6TSC4"/>